<organism evidence="3 4">
    <name type="scientific">Actinomadura miaoliensis</name>
    <dbReference type="NCBI Taxonomy" id="430685"/>
    <lineage>
        <taxon>Bacteria</taxon>
        <taxon>Bacillati</taxon>
        <taxon>Actinomycetota</taxon>
        <taxon>Actinomycetes</taxon>
        <taxon>Streptosporangiales</taxon>
        <taxon>Thermomonosporaceae</taxon>
        <taxon>Actinomadura</taxon>
    </lineage>
</organism>
<dbReference type="NCBIfam" id="NF040491">
    <property type="entry name" value="SDR_subfam_4"/>
    <property type="match status" value="1"/>
</dbReference>
<dbReference type="InterPro" id="IPR002347">
    <property type="entry name" value="SDR_fam"/>
</dbReference>
<gene>
    <name evidence="3" type="ORF">GCM10022214_06870</name>
</gene>
<reference evidence="4" key="1">
    <citation type="journal article" date="2019" name="Int. J. Syst. Evol. Microbiol.">
        <title>The Global Catalogue of Microorganisms (GCM) 10K type strain sequencing project: providing services to taxonomists for standard genome sequencing and annotation.</title>
        <authorList>
            <consortium name="The Broad Institute Genomics Platform"/>
            <consortium name="The Broad Institute Genome Sequencing Center for Infectious Disease"/>
            <person name="Wu L."/>
            <person name="Ma J."/>
        </authorList>
    </citation>
    <scope>NUCLEOTIDE SEQUENCE [LARGE SCALE GENOMIC DNA]</scope>
    <source>
        <strain evidence="4">JCM 16702</strain>
    </source>
</reference>
<dbReference type="PROSITE" id="PS00061">
    <property type="entry name" value="ADH_SHORT"/>
    <property type="match status" value="1"/>
</dbReference>
<dbReference type="InterPro" id="IPR020904">
    <property type="entry name" value="Sc_DH/Rdtase_CS"/>
</dbReference>
<comment type="caution">
    <text evidence="3">The sequence shown here is derived from an EMBL/GenBank/DDBJ whole genome shotgun (WGS) entry which is preliminary data.</text>
</comment>
<evidence type="ECO:0000256" key="1">
    <source>
        <dbReference type="ARBA" id="ARBA00006484"/>
    </source>
</evidence>
<dbReference type="Pfam" id="PF13561">
    <property type="entry name" value="adh_short_C2"/>
    <property type="match status" value="1"/>
</dbReference>
<protein>
    <submittedName>
        <fullName evidence="3">Mycofactocin-coupled SDR family oxidoreductase</fullName>
    </submittedName>
</protein>
<evidence type="ECO:0000313" key="4">
    <source>
        <dbReference type="Proteomes" id="UP001500683"/>
    </source>
</evidence>
<dbReference type="InterPro" id="IPR030981">
    <property type="entry name" value="SDR_subfam_2"/>
</dbReference>
<dbReference type="Proteomes" id="UP001500683">
    <property type="component" value="Unassembled WGS sequence"/>
</dbReference>
<dbReference type="Gene3D" id="3.40.50.720">
    <property type="entry name" value="NAD(P)-binding Rossmann-like Domain"/>
    <property type="match status" value="1"/>
</dbReference>
<dbReference type="PANTHER" id="PTHR24321:SF8">
    <property type="entry name" value="ESTRADIOL 17-BETA-DEHYDROGENASE 8-RELATED"/>
    <property type="match status" value="1"/>
</dbReference>
<evidence type="ECO:0000256" key="2">
    <source>
        <dbReference type="ARBA" id="ARBA00023002"/>
    </source>
</evidence>
<keyword evidence="2" id="KW-0560">Oxidoreductase</keyword>
<dbReference type="NCBIfam" id="TIGR04504">
    <property type="entry name" value="SDR_subfam_2"/>
    <property type="match status" value="1"/>
</dbReference>
<dbReference type="RefSeq" id="WP_344940381.1">
    <property type="nucleotide sequence ID" value="NZ_BAAAZG010000001.1"/>
</dbReference>
<name>A0ABP7V272_9ACTN</name>
<comment type="similarity">
    <text evidence="1">Belongs to the short-chain dehydrogenases/reductases (SDR) family.</text>
</comment>
<dbReference type="SUPFAM" id="SSF51735">
    <property type="entry name" value="NAD(P)-binding Rossmann-fold domains"/>
    <property type="match status" value="1"/>
</dbReference>
<dbReference type="PANTHER" id="PTHR24321">
    <property type="entry name" value="DEHYDROGENASES, SHORT CHAIN"/>
    <property type="match status" value="1"/>
</dbReference>
<dbReference type="EMBL" id="BAAAZG010000001">
    <property type="protein sequence ID" value="GAA4057515.1"/>
    <property type="molecule type" value="Genomic_DNA"/>
</dbReference>
<evidence type="ECO:0000313" key="3">
    <source>
        <dbReference type="EMBL" id="GAA4057515.1"/>
    </source>
</evidence>
<sequence length="271" mass="27425">MSPGSEAGRVALVTGAARGIGAATVRALCGRGYRVVAVDSCTGEVPDDLPGVTYALASKDELDALRDEHPDQIVALVADVRDRAALDRAAATAVERFGRIDAAVAAAAVISGGRPLWETPEAHVRALWDVDVMGVWNTAAVTVPRMLAGPDPGGCRFVAVASAAGTRGLFHLSGYGMAKHAVVGLVRGLAADLVGTGATAVAVSPGSTRTSMLSATAGLYGLDDVESFAPSQLTERLIEPAEIAEVIAFCCSRAGGVATGTVIGAEGGFRG</sequence>
<proteinExistence type="inferred from homology"/>
<dbReference type="PRINTS" id="PR00081">
    <property type="entry name" value="GDHRDH"/>
</dbReference>
<accession>A0ABP7V272</accession>
<keyword evidence="4" id="KW-1185">Reference proteome</keyword>
<dbReference type="CDD" id="cd05233">
    <property type="entry name" value="SDR_c"/>
    <property type="match status" value="1"/>
</dbReference>
<dbReference type="InterPro" id="IPR036291">
    <property type="entry name" value="NAD(P)-bd_dom_sf"/>
</dbReference>